<dbReference type="Proteomes" id="UP001168821">
    <property type="component" value="Unassembled WGS sequence"/>
</dbReference>
<gene>
    <name evidence="1" type="ORF">Zmor_010394</name>
</gene>
<name>A0AA38INM8_9CUCU</name>
<comment type="caution">
    <text evidence="1">The sequence shown here is derived from an EMBL/GenBank/DDBJ whole genome shotgun (WGS) entry which is preliminary data.</text>
</comment>
<accession>A0AA38INM8</accession>
<reference evidence="1" key="1">
    <citation type="journal article" date="2023" name="G3 (Bethesda)">
        <title>Whole genome assemblies of Zophobas morio and Tenebrio molitor.</title>
        <authorList>
            <person name="Kaur S."/>
            <person name="Stinson S.A."/>
            <person name="diCenzo G.C."/>
        </authorList>
    </citation>
    <scope>NUCLEOTIDE SEQUENCE</scope>
    <source>
        <strain evidence="1">QUZm001</strain>
    </source>
</reference>
<protein>
    <submittedName>
        <fullName evidence="1">Uncharacterized protein</fullName>
    </submittedName>
</protein>
<dbReference type="EMBL" id="JALNTZ010000003">
    <property type="protein sequence ID" value="KAJ3658668.1"/>
    <property type="molecule type" value="Genomic_DNA"/>
</dbReference>
<evidence type="ECO:0000313" key="2">
    <source>
        <dbReference type="Proteomes" id="UP001168821"/>
    </source>
</evidence>
<keyword evidence="2" id="KW-1185">Reference proteome</keyword>
<dbReference type="AlphaFoldDB" id="A0AA38INM8"/>
<organism evidence="1 2">
    <name type="scientific">Zophobas morio</name>
    <dbReference type="NCBI Taxonomy" id="2755281"/>
    <lineage>
        <taxon>Eukaryota</taxon>
        <taxon>Metazoa</taxon>
        <taxon>Ecdysozoa</taxon>
        <taxon>Arthropoda</taxon>
        <taxon>Hexapoda</taxon>
        <taxon>Insecta</taxon>
        <taxon>Pterygota</taxon>
        <taxon>Neoptera</taxon>
        <taxon>Endopterygota</taxon>
        <taxon>Coleoptera</taxon>
        <taxon>Polyphaga</taxon>
        <taxon>Cucujiformia</taxon>
        <taxon>Tenebrionidae</taxon>
        <taxon>Zophobas</taxon>
    </lineage>
</organism>
<sequence length="85" mass="10026">MAIFERRRRRNGFTVVVISTDRCRVAWQRRSYYHGLKRASRRRPWPSAIQALDAIPNRRDLKAYARTILCKTLLFVKDGFGIAKC</sequence>
<evidence type="ECO:0000313" key="1">
    <source>
        <dbReference type="EMBL" id="KAJ3658668.1"/>
    </source>
</evidence>
<proteinExistence type="predicted"/>